<evidence type="ECO:0000313" key="6">
    <source>
        <dbReference type="Proteomes" id="UP000034539"/>
    </source>
</evidence>
<sequence length="181" mass="20515">MIGVIDGDTIVLEGKTRLRLRNLDAPELNYCLGIDSKEALENMVSGKRVIVKEQIIDQMGRAMALIYVGNRLINVEMLSLGLARFHSDNTTERERLKKAYDVAKANKIGIYSSTCLQTITPNPRCIIKGNMDKNSNRKTYYLPGCAQYNFTFVEKDIGEDWYCTEKEAQLAGYSKSENCRK</sequence>
<protein>
    <recommendedName>
        <fullName evidence="4">TNase-like domain-containing protein</fullName>
    </recommendedName>
</protein>
<dbReference type="GO" id="GO:0004519">
    <property type="term" value="F:endonuclease activity"/>
    <property type="evidence" value="ECO:0007669"/>
    <property type="project" value="UniProtKB-KW"/>
</dbReference>
<dbReference type="Gene3D" id="2.40.50.90">
    <property type="match status" value="1"/>
</dbReference>
<feature type="domain" description="TNase-like" evidence="4">
    <location>
        <begin position="1"/>
        <end position="113"/>
    </location>
</feature>
<proteinExistence type="predicted"/>
<evidence type="ECO:0000256" key="1">
    <source>
        <dbReference type="ARBA" id="ARBA00022722"/>
    </source>
</evidence>
<dbReference type="Pfam" id="PF00565">
    <property type="entry name" value="SNase"/>
    <property type="match status" value="1"/>
</dbReference>
<evidence type="ECO:0000256" key="2">
    <source>
        <dbReference type="ARBA" id="ARBA00022759"/>
    </source>
</evidence>
<dbReference type="SMART" id="SM00318">
    <property type="entry name" value="SNc"/>
    <property type="match status" value="1"/>
</dbReference>
<reference evidence="5 6" key="1">
    <citation type="journal article" date="2015" name="Nature">
        <title>rRNA introns, odd ribosomes, and small enigmatic genomes across a large radiation of phyla.</title>
        <authorList>
            <person name="Brown C.T."/>
            <person name="Hug L.A."/>
            <person name="Thomas B.C."/>
            <person name="Sharon I."/>
            <person name="Castelle C.J."/>
            <person name="Singh A."/>
            <person name="Wilkins M.J."/>
            <person name="Williams K.H."/>
            <person name="Banfield J.F."/>
        </authorList>
    </citation>
    <scope>NUCLEOTIDE SEQUENCE [LARGE SCALE GENOMIC DNA]</scope>
</reference>
<dbReference type="PANTHER" id="PTHR12302:SF3">
    <property type="entry name" value="SERINE_THREONINE-PROTEIN KINASE 31"/>
    <property type="match status" value="1"/>
</dbReference>
<keyword evidence="2" id="KW-0255">Endonuclease</keyword>
<dbReference type="PROSITE" id="PS50830">
    <property type="entry name" value="TNASE_3"/>
    <property type="match status" value="1"/>
</dbReference>
<accession>A0A0G0SEF8</accession>
<dbReference type="InterPro" id="IPR035437">
    <property type="entry name" value="SNase_OB-fold_sf"/>
</dbReference>
<evidence type="ECO:0000256" key="3">
    <source>
        <dbReference type="ARBA" id="ARBA00022801"/>
    </source>
</evidence>
<dbReference type="GO" id="GO:0016787">
    <property type="term" value="F:hydrolase activity"/>
    <property type="evidence" value="ECO:0007669"/>
    <property type="project" value="UniProtKB-KW"/>
</dbReference>
<dbReference type="Proteomes" id="UP000034539">
    <property type="component" value="Unassembled WGS sequence"/>
</dbReference>
<dbReference type="InterPro" id="IPR016071">
    <property type="entry name" value="Staphylococal_nuclease_OB-fold"/>
</dbReference>
<keyword evidence="3" id="KW-0378">Hydrolase</keyword>
<dbReference type="AlphaFoldDB" id="A0A0G0SEF8"/>
<evidence type="ECO:0000259" key="4">
    <source>
        <dbReference type="PROSITE" id="PS50830"/>
    </source>
</evidence>
<keyword evidence="1" id="KW-0540">Nuclease</keyword>
<name>A0A0G0SEF8_9BACT</name>
<dbReference type="EMBL" id="LBXN01000024">
    <property type="protein sequence ID" value="KKR33085.1"/>
    <property type="molecule type" value="Genomic_DNA"/>
</dbReference>
<organism evidence="5 6">
    <name type="scientific">Candidatus Gottesmanbacteria bacterium GW2011_GWC2_39_8</name>
    <dbReference type="NCBI Taxonomy" id="1618450"/>
    <lineage>
        <taxon>Bacteria</taxon>
        <taxon>Candidatus Gottesmaniibacteriota</taxon>
    </lineage>
</organism>
<comment type="caution">
    <text evidence="5">The sequence shown here is derived from an EMBL/GenBank/DDBJ whole genome shotgun (WGS) entry which is preliminary data.</text>
</comment>
<dbReference type="PANTHER" id="PTHR12302">
    <property type="entry name" value="EBNA2 BINDING PROTEIN P100"/>
    <property type="match status" value="1"/>
</dbReference>
<gene>
    <name evidence="5" type="ORF">UT63_C0024G0017</name>
</gene>
<evidence type="ECO:0000313" key="5">
    <source>
        <dbReference type="EMBL" id="KKR33085.1"/>
    </source>
</evidence>
<dbReference type="SUPFAM" id="SSF50199">
    <property type="entry name" value="Staphylococcal nuclease"/>
    <property type="match status" value="1"/>
</dbReference>